<reference evidence="3" key="1">
    <citation type="submission" date="2016-06" db="EMBL/GenBank/DDBJ databases">
        <title>Parallel loss of symbiosis genes in relatives of nitrogen-fixing non-legume Parasponia.</title>
        <authorList>
            <person name="Van Velzen R."/>
            <person name="Holmer R."/>
            <person name="Bu F."/>
            <person name="Rutten L."/>
            <person name="Van Zeijl A."/>
            <person name="Liu W."/>
            <person name="Santuari L."/>
            <person name="Cao Q."/>
            <person name="Sharma T."/>
            <person name="Shen D."/>
            <person name="Roswanjaya Y."/>
            <person name="Wardhani T."/>
            <person name="Kalhor M.S."/>
            <person name="Jansen J."/>
            <person name="Van den Hoogen J."/>
            <person name="Gungor B."/>
            <person name="Hartog M."/>
            <person name="Hontelez J."/>
            <person name="Verver J."/>
            <person name="Yang W.-C."/>
            <person name="Schijlen E."/>
            <person name="Repin R."/>
            <person name="Schilthuizen M."/>
            <person name="Schranz E."/>
            <person name="Heidstra R."/>
            <person name="Miyata K."/>
            <person name="Fedorova E."/>
            <person name="Kohlen W."/>
            <person name="Bisseling T."/>
            <person name="Smit S."/>
            <person name="Geurts R."/>
        </authorList>
    </citation>
    <scope>NUCLEOTIDE SEQUENCE [LARGE SCALE GENOMIC DNA]</scope>
    <source>
        <strain evidence="3">cv. RG33-2</strain>
    </source>
</reference>
<proteinExistence type="predicted"/>
<dbReference type="AlphaFoldDB" id="A0A2P5FM98"/>
<gene>
    <name evidence="2" type="ORF">TorRG33x02_051620</name>
</gene>
<feature type="transmembrane region" description="Helical" evidence="1">
    <location>
        <begin position="21"/>
        <end position="50"/>
    </location>
</feature>
<sequence length="190" mass="21576">SMTLKDMIKRRIDGKRLRGSLITFCYVILLSSCILLGLIWLAAIYFVVFSNLENEILRALVFGITFGIALRIYLVSTALWNMSLVISILEEGINGFKALALSAYFSKGNERRWVVLMLVFFIWGQSLGLPCLYLGCFGTQCWILLQISLFCFGNVVKCIACVIYFHDCKIRILEKKVDEEIGRKVEAVHG</sequence>
<keyword evidence="1" id="KW-0472">Membrane</keyword>
<feature type="transmembrane region" description="Helical" evidence="1">
    <location>
        <begin position="142"/>
        <end position="165"/>
    </location>
</feature>
<feature type="transmembrane region" description="Helical" evidence="1">
    <location>
        <begin position="56"/>
        <end position="74"/>
    </location>
</feature>
<keyword evidence="1" id="KW-1133">Transmembrane helix</keyword>
<dbReference type="EMBL" id="JXTC01000021">
    <property type="protein sequence ID" value="PON98925.1"/>
    <property type="molecule type" value="Genomic_DNA"/>
</dbReference>
<dbReference type="Proteomes" id="UP000237000">
    <property type="component" value="Unassembled WGS sequence"/>
</dbReference>
<dbReference type="PANTHER" id="PTHR36714:SF7">
    <property type="entry name" value="TRANSMEMBRANE PROTEIN"/>
    <property type="match status" value="1"/>
</dbReference>
<keyword evidence="1" id="KW-0812">Transmembrane</keyword>
<evidence type="ECO:0000313" key="2">
    <source>
        <dbReference type="EMBL" id="PON98925.1"/>
    </source>
</evidence>
<evidence type="ECO:0000256" key="1">
    <source>
        <dbReference type="SAM" id="Phobius"/>
    </source>
</evidence>
<dbReference type="OrthoDB" id="1095660at2759"/>
<comment type="caution">
    <text evidence="2">The sequence shown here is derived from an EMBL/GenBank/DDBJ whole genome shotgun (WGS) entry which is preliminary data.</text>
</comment>
<protein>
    <recommendedName>
        <fullName evidence="4">Transmembrane protein</fullName>
    </recommendedName>
</protein>
<organism evidence="2 3">
    <name type="scientific">Trema orientale</name>
    <name type="common">Charcoal tree</name>
    <name type="synonym">Celtis orientalis</name>
    <dbReference type="NCBI Taxonomy" id="63057"/>
    <lineage>
        <taxon>Eukaryota</taxon>
        <taxon>Viridiplantae</taxon>
        <taxon>Streptophyta</taxon>
        <taxon>Embryophyta</taxon>
        <taxon>Tracheophyta</taxon>
        <taxon>Spermatophyta</taxon>
        <taxon>Magnoliopsida</taxon>
        <taxon>eudicotyledons</taxon>
        <taxon>Gunneridae</taxon>
        <taxon>Pentapetalae</taxon>
        <taxon>rosids</taxon>
        <taxon>fabids</taxon>
        <taxon>Rosales</taxon>
        <taxon>Cannabaceae</taxon>
        <taxon>Trema</taxon>
    </lineage>
</organism>
<dbReference type="FunCoup" id="A0A2P5FM98">
    <property type="interactions" value="18"/>
</dbReference>
<feature type="transmembrane region" description="Helical" evidence="1">
    <location>
        <begin position="113"/>
        <end position="136"/>
    </location>
</feature>
<dbReference type="PANTHER" id="PTHR36714">
    <property type="entry name" value="T23E23.1"/>
    <property type="match status" value="1"/>
</dbReference>
<name>A0A2P5FM98_TREOI</name>
<feature type="non-terminal residue" evidence="2">
    <location>
        <position position="1"/>
    </location>
</feature>
<dbReference type="InParanoid" id="A0A2P5FM98"/>
<evidence type="ECO:0008006" key="4">
    <source>
        <dbReference type="Google" id="ProtNLM"/>
    </source>
</evidence>
<keyword evidence="3" id="KW-1185">Reference proteome</keyword>
<accession>A0A2P5FM98</accession>
<evidence type="ECO:0000313" key="3">
    <source>
        <dbReference type="Proteomes" id="UP000237000"/>
    </source>
</evidence>